<reference evidence="1" key="1">
    <citation type="submission" date="2018-02" db="EMBL/GenBank/DDBJ databases">
        <title>Rhizophora mucronata_Transcriptome.</title>
        <authorList>
            <person name="Meera S.P."/>
            <person name="Sreeshan A."/>
            <person name="Augustine A."/>
        </authorList>
    </citation>
    <scope>NUCLEOTIDE SEQUENCE</scope>
    <source>
        <tissue evidence="1">Leaf</tissue>
    </source>
</reference>
<sequence>MVVIFVVSVRKLMCEEMLIDSSNL</sequence>
<proteinExistence type="predicted"/>
<name>A0A2P2PU87_RHIMU</name>
<organism evidence="1">
    <name type="scientific">Rhizophora mucronata</name>
    <name type="common">Asiatic mangrove</name>
    <dbReference type="NCBI Taxonomy" id="61149"/>
    <lineage>
        <taxon>Eukaryota</taxon>
        <taxon>Viridiplantae</taxon>
        <taxon>Streptophyta</taxon>
        <taxon>Embryophyta</taxon>
        <taxon>Tracheophyta</taxon>
        <taxon>Spermatophyta</taxon>
        <taxon>Magnoliopsida</taxon>
        <taxon>eudicotyledons</taxon>
        <taxon>Gunneridae</taxon>
        <taxon>Pentapetalae</taxon>
        <taxon>rosids</taxon>
        <taxon>fabids</taxon>
        <taxon>Malpighiales</taxon>
        <taxon>Rhizophoraceae</taxon>
        <taxon>Rhizophora</taxon>
    </lineage>
</organism>
<evidence type="ECO:0000313" key="1">
    <source>
        <dbReference type="EMBL" id="MBX58275.1"/>
    </source>
</evidence>
<dbReference type="AlphaFoldDB" id="A0A2P2PU87"/>
<accession>A0A2P2PU87</accession>
<dbReference type="EMBL" id="GGEC01077791">
    <property type="protein sequence ID" value="MBX58275.1"/>
    <property type="molecule type" value="Transcribed_RNA"/>
</dbReference>
<protein>
    <submittedName>
        <fullName evidence="1">Uncharacterized protein</fullName>
    </submittedName>
</protein>